<protein>
    <submittedName>
        <fullName evidence="2">Uncharacterized protein</fullName>
    </submittedName>
</protein>
<sequence>MGKSQTERFESQVQILKSPSPTFRSNSGQKTRKKFFIDSFSDRNRSNLFFSPFQNLQNSNPFPNTTPPETRPQEIIPEEPPREQPEPKFEI</sequence>
<proteinExistence type="predicted"/>
<dbReference type="EMBL" id="AHMI02000267">
    <property type="protein sequence ID" value="EMY12954.1"/>
    <property type="molecule type" value="Genomic_DNA"/>
</dbReference>
<dbReference type="Proteomes" id="UP000012249">
    <property type="component" value="Unassembled WGS sequence"/>
</dbReference>
<dbReference type="AlphaFoldDB" id="N1U4Z1"/>
<evidence type="ECO:0000256" key="1">
    <source>
        <dbReference type="SAM" id="MobiDB-lite"/>
    </source>
</evidence>
<comment type="caution">
    <text evidence="2">The sequence shown here is derived from an EMBL/GenBank/DDBJ whole genome shotgun (WGS) entry which is preliminary data.</text>
</comment>
<feature type="region of interest" description="Disordered" evidence="1">
    <location>
        <begin position="51"/>
        <end position="91"/>
    </location>
</feature>
<feature type="compositionally biased region" description="Polar residues" evidence="1">
    <location>
        <begin position="51"/>
        <end position="63"/>
    </location>
</feature>
<organism evidence="2 3">
    <name type="scientific">Leptospira weilii str. Ecochallenge</name>
    <dbReference type="NCBI Taxonomy" id="1049986"/>
    <lineage>
        <taxon>Bacteria</taxon>
        <taxon>Pseudomonadati</taxon>
        <taxon>Spirochaetota</taxon>
        <taxon>Spirochaetia</taxon>
        <taxon>Leptospirales</taxon>
        <taxon>Leptospiraceae</taxon>
        <taxon>Leptospira</taxon>
    </lineage>
</organism>
<reference evidence="2 3" key="1">
    <citation type="submission" date="2013-02" db="EMBL/GenBank/DDBJ databases">
        <authorList>
            <person name="Harkins D.M."/>
            <person name="Durkin A.S."/>
            <person name="Brinkac L.M."/>
            <person name="Haft D.H."/>
            <person name="Selengut J.D."/>
            <person name="Sanka R."/>
            <person name="DePew J."/>
            <person name="Purushe J."/>
            <person name="Haake D.A."/>
            <person name="Matsunaga J."/>
            <person name="Vinetz J.M."/>
            <person name="Sutton G.G."/>
            <person name="Nierman W.C."/>
            <person name="Fouts D.E."/>
        </authorList>
    </citation>
    <scope>NUCLEOTIDE SEQUENCE [LARGE SCALE GENOMIC DNA]</scope>
    <source>
        <strain evidence="2 3">Ecochallenge</strain>
    </source>
</reference>
<feature type="compositionally biased region" description="Basic and acidic residues" evidence="1">
    <location>
        <begin position="1"/>
        <end position="10"/>
    </location>
</feature>
<feature type="compositionally biased region" description="Basic and acidic residues" evidence="1">
    <location>
        <begin position="79"/>
        <end position="91"/>
    </location>
</feature>
<evidence type="ECO:0000313" key="2">
    <source>
        <dbReference type="EMBL" id="EMY12954.1"/>
    </source>
</evidence>
<feature type="compositionally biased region" description="Polar residues" evidence="1">
    <location>
        <begin position="11"/>
        <end position="29"/>
    </location>
</feature>
<accession>N1U4Z1</accession>
<feature type="region of interest" description="Disordered" evidence="1">
    <location>
        <begin position="1"/>
        <end position="32"/>
    </location>
</feature>
<gene>
    <name evidence="2" type="ORF">LEP1GSC043_3378</name>
</gene>
<name>N1U4Z1_9LEPT</name>
<evidence type="ECO:0000313" key="3">
    <source>
        <dbReference type="Proteomes" id="UP000012249"/>
    </source>
</evidence>